<evidence type="ECO:0000313" key="8">
    <source>
        <dbReference type="EMBL" id="CEA05246.1"/>
    </source>
</evidence>
<dbReference type="Gene3D" id="3.40.50.360">
    <property type="match status" value="1"/>
</dbReference>
<dbReference type="EMBL" id="LK391969">
    <property type="protein sequence ID" value="CEF27038.1"/>
    <property type="molecule type" value="Genomic_DNA"/>
</dbReference>
<dbReference type="PRINTS" id="PR00371">
    <property type="entry name" value="FPNCR"/>
</dbReference>
<protein>
    <recommendedName>
        <fullName evidence="4">NADPH--hemoprotein reductase</fullName>
        <ecNumber evidence="4">1.6.2.4</ecNumber>
    </recommendedName>
</protein>
<dbReference type="RefSeq" id="WP_052508769.1">
    <property type="nucleotide sequence ID" value="NZ_LK391969.1"/>
</dbReference>
<evidence type="ECO:0000256" key="5">
    <source>
        <dbReference type="SAM" id="Phobius"/>
    </source>
</evidence>
<keyword evidence="5" id="KW-0472">Membrane</keyword>
<dbReference type="Gene3D" id="3.40.50.80">
    <property type="entry name" value="Nucleotide-binding domain of ferredoxin-NADP reductase (FNR) module"/>
    <property type="match status" value="1"/>
</dbReference>
<dbReference type="InterPro" id="IPR029039">
    <property type="entry name" value="Flavoprotein-like_sf"/>
</dbReference>
<dbReference type="PANTHER" id="PTHR19384">
    <property type="entry name" value="NITRIC OXIDE SYNTHASE-RELATED"/>
    <property type="match status" value="1"/>
</dbReference>
<dbReference type="InterPro" id="IPR017938">
    <property type="entry name" value="Riboflavin_synthase-like_b-brl"/>
</dbReference>
<evidence type="ECO:0000256" key="1">
    <source>
        <dbReference type="ARBA" id="ARBA00022630"/>
    </source>
</evidence>
<dbReference type="Gene3D" id="2.40.30.10">
    <property type="entry name" value="Translation factors"/>
    <property type="match status" value="1"/>
</dbReference>
<dbReference type="PRINTS" id="PR00369">
    <property type="entry name" value="FLAVODOXIN"/>
</dbReference>
<dbReference type="EC" id="1.6.2.4" evidence="4"/>
<dbReference type="OrthoDB" id="9816402at2"/>
<dbReference type="SUPFAM" id="SSF63380">
    <property type="entry name" value="Riboflavin synthase domain-like"/>
    <property type="match status" value="1"/>
</dbReference>
<dbReference type="InterPro" id="IPR008254">
    <property type="entry name" value="Flavodoxin/NO_synth"/>
</dbReference>
<feature type="transmembrane region" description="Helical" evidence="5">
    <location>
        <begin position="6"/>
        <end position="26"/>
    </location>
</feature>
<reference evidence="8" key="1">
    <citation type="submission" date="2014-07" db="EMBL/GenBank/DDBJ databases">
        <authorList>
            <person name="Urmite Genomes Urmite Genomes"/>
        </authorList>
    </citation>
    <scope>NUCLEOTIDE SEQUENCE</scope>
    <source>
        <strain evidence="8">12M76_air</strain>
    </source>
</reference>
<feature type="domain" description="Flavodoxin-like" evidence="6">
    <location>
        <begin position="43"/>
        <end position="180"/>
    </location>
</feature>
<dbReference type="PROSITE" id="PS50902">
    <property type="entry name" value="FLAVODOXIN_LIKE"/>
    <property type="match status" value="1"/>
</dbReference>
<dbReference type="GO" id="GO:0003958">
    <property type="term" value="F:NADPH-hemoprotein reductase activity"/>
    <property type="evidence" value="ECO:0007669"/>
    <property type="project" value="UniProtKB-EC"/>
</dbReference>
<dbReference type="SUPFAM" id="SSF52343">
    <property type="entry name" value="Ferredoxin reductase-like, C-terminal NADP-linked domain"/>
    <property type="match status" value="1"/>
</dbReference>
<name>A0A078MKI6_9PSED</name>
<dbReference type="SUPFAM" id="SSF52218">
    <property type="entry name" value="Flavoproteins"/>
    <property type="match status" value="1"/>
</dbReference>
<keyword evidence="3" id="KW-0813">Transport</keyword>
<keyword evidence="2" id="KW-0288">FMN</keyword>
<dbReference type="InterPro" id="IPR039261">
    <property type="entry name" value="FNR_nucleotide-bd"/>
</dbReference>
<dbReference type="GO" id="GO:0016655">
    <property type="term" value="F:oxidoreductase activity, acting on NAD(P)H, quinone or similar compound as acceptor"/>
    <property type="evidence" value="ECO:0007669"/>
    <property type="project" value="UniProtKB-ARBA"/>
</dbReference>
<dbReference type="AlphaFoldDB" id="A0A078MKI6"/>
<dbReference type="InterPro" id="IPR001094">
    <property type="entry name" value="Flavdoxin-like"/>
</dbReference>
<organism evidence="8">
    <name type="scientific">Pseudomonas saudimassiliensis</name>
    <dbReference type="NCBI Taxonomy" id="1461581"/>
    <lineage>
        <taxon>Bacteria</taxon>
        <taxon>Pseudomonadati</taxon>
        <taxon>Pseudomonadota</taxon>
        <taxon>Gammaproteobacteria</taxon>
        <taxon>Pseudomonadales</taxon>
        <taxon>Pseudomonadaceae</taxon>
        <taxon>Pseudomonas</taxon>
    </lineage>
</organism>
<evidence type="ECO:0000259" key="7">
    <source>
        <dbReference type="PROSITE" id="PS51384"/>
    </source>
</evidence>
<dbReference type="GO" id="GO:0010181">
    <property type="term" value="F:FMN binding"/>
    <property type="evidence" value="ECO:0007669"/>
    <property type="project" value="InterPro"/>
</dbReference>
<dbReference type="InterPro" id="IPR001433">
    <property type="entry name" value="OxRdtase_FAD/NAD-bd"/>
</dbReference>
<dbReference type="GO" id="GO:0050660">
    <property type="term" value="F:flavin adenine dinucleotide binding"/>
    <property type="evidence" value="ECO:0007669"/>
    <property type="project" value="TreeGrafter"/>
</dbReference>
<dbReference type="PATRIC" id="fig|1461581.3.peg.1953"/>
<keyword evidence="1" id="KW-0285">Flavoprotein</keyword>
<proteinExistence type="predicted"/>
<keyword evidence="5" id="KW-0812">Transmembrane</keyword>
<accession>A0A078MKI6</accession>
<dbReference type="PANTHER" id="PTHR19384:SF17">
    <property type="entry name" value="NADPH--CYTOCHROME P450 REDUCTASE"/>
    <property type="match status" value="1"/>
</dbReference>
<evidence type="ECO:0000256" key="3">
    <source>
        <dbReference type="ARBA" id="ARBA00022982"/>
    </source>
</evidence>
<gene>
    <name evidence="8" type="ORF">BN1049_01983</name>
</gene>
<keyword evidence="3" id="KW-0249">Electron transport</keyword>
<feature type="domain" description="FAD-binding FR-type" evidence="7">
    <location>
        <begin position="194"/>
        <end position="302"/>
    </location>
</feature>
<dbReference type="Pfam" id="PF00175">
    <property type="entry name" value="NAD_binding_1"/>
    <property type="match status" value="1"/>
</dbReference>
<evidence type="ECO:0000259" key="6">
    <source>
        <dbReference type="PROSITE" id="PS50902"/>
    </source>
</evidence>
<sequence length="440" mass="48530">MELLPLRLVWAALAVAAWLLLCWYCLGRKALRPASRSAIGSEWLIGYASQSGAARAIAERLDAACRERQLPSMLMPLNGVTPAMLANHSRALFVVSTYGEGEAPDNGAGFLQRAGSQRPDLSHLHYALLALGDRNYADFCGFGRRVERWLDQAGATAALESGTVDRMEPGALEHWHRRVAAWTGLPLESTPSGAAMTQWTLLDRFQLNPGSPGNAAWLIRLAPAGALPEWQAGDLARVQIGAIQRTYSIASLPEDGVLELIVRQVTDADGRLGQGSGWLCRHAEPGSVVNIQLQSNPGFHLPDSAAPSILIGAGTGLAGLRSLLRRRQHLARQDTWLIFGERCQVHDVWLADELDAWVAREQLVLDRCFSRAGDQSAYAQHRLREKADELRLWVDQGASIHVCGRLAGVGRETHRVLQEVLSAEQWRALEEQQRYRRDLY</sequence>
<keyword evidence="5" id="KW-1133">Transmembrane helix</keyword>
<dbReference type="InterPro" id="IPR017927">
    <property type="entry name" value="FAD-bd_FR_type"/>
</dbReference>
<evidence type="ECO:0000256" key="4">
    <source>
        <dbReference type="ARBA" id="ARBA00023797"/>
    </source>
</evidence>
<dbReference type="EMBL" id="LM997413">
    <property type="protein sequence ID" value="CEA05246.1"/>
    <property type="molecule type" value="Genomic_DNA"/>
</dbReference>
<dbReference type="Pfam" id="PF00258">
    <property type="entry name" value="Flavodoxin_1"/>
    <property type="match status" value="1"/>
</dbReference>
<evidence type="ECO:0000256" key="2">
    <source>
        <dbReference type="ARBA" id="ARBA00022643"/>
    </source>
</evidence>
<dbReference type="PROSITE" id="PS51384">
    <property type="entry name" value="FAD_FR"/>
    <property type="match status" value="1"/>
</dbReference>
<dbReference type="InterPro" id="IPR001709">
    <property type="entry name" value="Flavoprot_Pyr_Nucl_cyt_Rdtase"/>
</dbReference>
<dbReference type="GO" id="GO:0005829">
    <property type="term" value="C:cytosol"/>
    <property type="evidence" value="ECO:0007669"/>
    <property type="project" value="TreeGrafter"/>
</dbReference>
<dbReference type="CDD" id="cd06200">
    <property type="entry name" value="SiR_like1"/>
    <property type="match status" value="1"/>
</dbReference>